<dbReference type="HOGENOM" id="CLU_2991892_0_0_11"/>
<reference evidence="1 2" key="2">
    <citation type="journal article" date="2012" name="Nucleic Acids Res.">
        <title>Massive gene acquisitions in Mycobacterium indicus pranii provide a perspective on mycobacterial evolution.</title>
        <authorList>
            <person name="Saini V."/>
            <person name="Raghuvanshi S."/>
            <person name="Khurana J.P."/>
            <person name="Ahmed N."/>
            <person name="Hasnain S.E."/>
            <person name="Tyagi A.K."/>
            <person name="Tyagi A.K."/>
        </authorList>
    </citation>
    <scope>NUCLEOTIDE SEQUENCE [LARGE SCALE GENOMIC DNA]</scope>
    <source>
        <strain evidence="2">DSM 45239 / MTCC 9506</strain>
    </source>
</reference>
<name>J9WK23_MYCIP</name>
<sequence length="57" mass="6422">MNSYLSHSAPNVTHCLVQHASTQPLSAAQFLIQMGEVSALTRADSNRRIEDVRWARR</sequence>
<proteinExistence type="predicted"/>
<evidence type="ECO:0000313" key="2">
    <source>
        <dbReference type="Proteomes" id="UP000007329"/>
    </source>
</evidence>
<organism evidence="1 2">
    <name type="scientific">Mycobacterium indicus pranii (strain DSM 45239 / MTCC 9506)</name>
    <dbReference type="NCBI Taxonomy" id="1232724"/>
    <lineage>
        <taxon>Bacteria</taxon>
        <taxon>Bacillati</taxon>
        <taxon>Actinomycetota</taxon>
        <taxon>Actinomycetes</taxon>
        <taxon>Mycobacteriales</taxon>
        <taxon>Mycobacteriaceae</taxon>
        <taxon>Mycobacterium</taxon>
        <taxon>Mycobacterium avium complex (MAC)</taxon>
    </lineage>
</organism>
<reference evidence="1 2" key="1">
    <citation type="journal article" date="2007" name="PLoS ONE">
        <title>Molecular analysis of a leprosy immunotherapeutic bacillus provides insights into Mycobacterium evolution.</title>
        <authorList>
            <person name="Ahmed N."/>
            <person name="Saini V."/>
            <person name="Raghuvanshi S."/>
            <person name="Khurana J.P."/>
            <person name="Tyagi A.K."/>
            <person name="Tyagi A.K."/>
            <person name="Hasnain S.E."/>
        </authorList>
    </citation>
    <scope>NUCLEOTIDE SEQUENCE [LARGE SCALE GENOMIC DNA]</scope>
    <source>
        <strain evidence="1">MTCC 9506</strain>
    </source>
</reference>
<protein>
    <submittedName>
        <fullName evidence="1">Uncharacterized protein</fullName>
    </submittedName>
</protein>
<gene>
    <name evidence="1" type="ORF">MIP_04177</name>
</gene>
<dbReference type="Proteomes" id="UP000007329">
    <property type="component" value="Chromosome"/>
</dbReference>
<evidence type="ECO:0000313" key="1">
    <source>
        <dbReference type="EMBL" id="AFS14847.1"/>
    </source>
</evidence>
<accession>J9WK23</accession>
<dbReference type="AlphaFoldDB" id="J9WK23"/>
<dbReference type="EMBL" id="CP002275">
    <property type="protein sequence ID" value="AFS14847.1"/>
    <property type="molecule type" value="Genomic_DNA"/>
</dbReference>
<dbReference type="KEGG" id="mid:MIP_04177"/>